<dbReference type="AlphaFoldDB" id="A0A917F533"/>
<evidence type="ECO:0000313" key="3">
    <source>
        <dbReference type="Proteomes" id="UP000606044"/>
    </source>
</evidence>
<keyword evidence="1" id="KW-1133">Transmembrane helix</keyword>
<gene>
    <name evidence="2" type="ORF">GCM10007301_05230</name>
</gene>
<evidence type="ECO:0000256" key="1">
    <source>
        <dbReference type="SAM" id="Phobius"/>
    </source>
</evidence>
<evidence type="ECO:0000313" key="2">
    <source>
        <dbReference type="EMBL" id="GGF48946.1"/>
    </source>
</evidence>
<keyword evidence="1" id="KW-0472">Membrane</keyword>
<accession>A0A917F533</accession>
<sequence>MRHALIGFGIAILFVGALLGLDAKGLRTLMLASPDGVLAAGILTFAMGCTFSSVQMGVAIMLLPDK</sequence>
<feature type="transmembrane region" description="Helical" evidence="1">
    <location>
        <begin position="36"/>
        <end position="63"/>
    </location>
</feature>
<organism evidence="2 3">
    <name type="scientific">Azorhizobium oxalatiphilum</name>
    <dbReference type="NCBI Taxonomy" id="980631"/>
    <lineage>
        <taxon>Bacteria</taxon>
        <taxon>Pseudomonadati</taxon>
        <taxon>Pseudomonadota</taxon>
        <taxon>Alphaproteobacteria</taxon>
        <taxon>Hyphomicrobiales</taxon>
        <taxon>Xanthobacteraceae</taxon>
        <taxon>Azorhizobium</taxon>
    </lineage>
</organism>
<keyword evidence="1" id="KW-0812">Transmembrane</keyword>
<proteinExistence type="predicted"/>
<protein>
    <submittedName>
        <fullName evidence="2">Uncharacterized protein</fullName>
    </submittedName>
</protein>
<keyword evidence="3" id="KW-1185">Reference proteome</keyword>
<name>A0A917F533_9HYPH</name>
<dbReference type="Proteomes" id="UP000606044">
    <property type="component" value="Unassembled WGS sequence"/>
</dbReference>
<reference evidence="2" key="2">
    <citation type="submission" date="2020-09" db="EMBL/GenBank/DDBJ databases">
        <authorList>
            <person name="Sun Q."/>
            <person name="Sedlacek I."/>
        </authorList>
    </citation>
    <scope>NUCLEOTIDE SEQUENCE</scope>
    <source>
        <strain evidence="2">CCM 7897</strain>
    </source>
</reference>
<dbReference type="EMBL" id="BMCT01000001">
    <property type="protein sequence ID" value="GGF48946.1"/>
    <property type="molecule type" value="Genomic_DNA"/>
</dbReference>
<comment type="caution">
    <text evidence="2">The sequence shown here is derived from an EMBL/GenBank/DDBJ whole genome shotgun (WGS) entry which is preliminary data.</text>
</comment>
<reference evidence="2" key="1">
    <citation type="journal article" date="2014" name="Int. J. Syst. Evol. Microbiol.">
        <title>Complete genome sequence of Corynebacterium casei LMG S-19264T (=DSM 44701T), isolated from a smear-ripened cheese.</title>
        <authorList>
            <consortium name="US DOE Joint Genome Institute (JGI-PGF)"/>
            <person name="Walter F."/>
            <person name="Albersmeier A."/>
            <person name="Kalinowski J."/>
            <person name="Ruckert C."/>
        </authorList>
    </citation>
    <scope>NUCLEOTIDE SEQUENCE</scope>
    <source>
        <strain evidence="2">CCM 7897</strain>
    </source>
</reference>